<comment type="function">
    <text evidence="8">Phosphorylase is an important allosteric enzyme in carbohydrate metabolism. Enzymes from different sources differ in their regulatory mechanisms and in their natural substrates. However, all known phosphorylases share catalytic and structural properties.</text>
</comment>
<dbReference type="EC" id="2.4.1.1" evidence="9"/>
<dbReference type="PANTHER" id="PTHR11468">
    <property type="entry name" value="GLYCOGEN PHOSPHORYLASE"/>
    <property type="match status" value="1"/>
</dbReference>
<evidence type="ECO:0000256" key="8">
    <source>
        <dbReference type="ARBA" id="ARBA00025174"/>
    </source>
</evidence>
<evidence type="ECO:0000256" key="1">
    <source>
        <dbReference type="ARBA" id="ARBA00001275"/>
    </source>
</evidence>
<dbReference type="Pfam" id="PF00343">
    <property type="entry name" value="Phosphorylase"/>
    <property type="match status" value="1"/>
</dbReference>
<dbReference type="Proteomes" id="UP001526201">
    <property type="component" value="Unassembled WGS sequence"/>
</dbReference>
<dbReference type="EMBL" id="JACKTY010000012">
    <property type="protein sequence ID" value="MCV7224926.1"/>
    <property type="molecule type" value="Genomic_DNA"/>
</dbReference>
<dbReference type="CDD" id="cd04300">
    <property type="entry name" value="GT35_Glycogen_Phosphorylase"/>
    <property type="match status" value="1"/>
</dbReference>
<comment type="catalytic activity">
    <reaction evidence="1 9">
        <text>[(1-&gt;4)-alpha-D-glucosyl](n) + phosphate = [(1-&gt;4)-alpha-D-glucosyl](n-1) + alpha-D-glucose 1-phosphate</text>
        <dbReference type="Rhea" id="RHEA:41732"/>
        <dbReference type="Rhea" id="RHEA-COMP:9584"/>
        <dbReference type="Rhea" id="RHEA-COMP:9586"/>
        <dbReference type="ChEBI" id="CHEBI:15444"/>
        <dbReference type="ChEBI" id="CHEBI:43474"/>
        <dbReference type="ChEBI" id="CHEBI:58601"/>
        <dbReference type="EC" id="2.4.1.1"/>
    </reaction>
</comment>
<comment type="caution">
    <text evidence="10">The sequence shown here is derived from an EMBL/GenBank/DDBJ whole genome shotgun (WGS) entry which is preliminary data.</text>
</comment>
<dbReference type="Gene3D" id="3.40.50.2000">
    <property type="entry name" value="Glycogen Phosphorylase B"/>
    <property type="match status" value="2"/>
</dbReference>
<gene>
    <name evidence="10" type="ORF">H7J73_02575</name>
</gene>
<name>A0ABT3C6S7_9MYCO</name>
<dbReference type="RefSeq" id="WP_264065678.1">
    <property type="nucleotide sequence ID" value="NZ_JACKTY010000012.1"/>
</dbReference>
<dbReference type="PIRSF" id="PIRSF000460">
    <property type="entry name" value="Pprylas_GlgP"/>
    <property type="match status" value="1"/>
</dbReference>
<dbReference type="SUPFAM" id="SSF53756">
    <property type="entry name" value="UDP-Glycosyltransferase/glycogen phosphorylase"/>
    <property type="match status" value="1"/>
</dbReference>
<accession>A0ABT3C6S7</accession>
<dbReference type="InterPro" id="IPR000811">
    <property type="entry name" value="Glyco_trans_35"/>
</dbReference>
<comment type="similarity">
    <text evidence="3 9">Belongs to the glycogen phosphorylase family.</text>
</comment>
<keyword evidence="11" id="KW-1185">Reference proteome</keyword>
<keyword evidence="6 9" id="KW-0663">Pyridoxal phosphate</keyword>
<evidence type="ECO:0000256" key="7">
    <source>
        <dbReference type="ARBA" id="ARBA00023277"/>
    </source>
</evidence>
<comment type="cofactor">
    <cofactor evidence="2 9">
        <name>pyridoxal 5'-phosphate</name>
        <dbReference type="ChEBI" id="CHEBI:597326"/>
    </cofactor>
</comment>
<protein>
    <recommendedName>
        <fullName evidence="9">Alpha-1,4 glucan phosphorylase</fullName>
        <ecNumber evidence="9">2.4.1.1</ecNumber>
    </recommendedName>
</protein>
<evidence type="ECO:0000256" key="9">
    <source>
        <dbReference type="RuleBase" id="RU000587"/>
    </source>
</evidence>
<dbReference type="InterPro" id="IPR035090">
    <property type="entry name" value="Pyridoxal_P_attach_site"/>
</dbReference>
<evidence type="ECO:0000313" key="10">
    <source>
        <dbReference type="EMBL" id="MCV7224926.1"/>
    </source>
</evidence>
<keyword evidence="5 9" id="KW-0808">Transferase</keyword>
<evidence type="ECO:0000256" key="5">
    <source>
        <dbReference type="ARBA" id="ARBA00022679"/>
    </source>
</evidence>
<dbReference type="InterPro" id="IPR011833">
    <property type="entry name" value="Glycg_phsphrylas"/>
</dbReference>
<organism evidence="10 11">
    <name type="scientific">Mycolicibacterium komossense</name>
    <dbReference type="NCBI Taxonomy" id="1779"/>
    <lineage>
        <taxon>Bacteria</taxon>
        <taxon>Bacillati</taxon>
        <taxon>Actinomycetota</taxon>
        <taxon>Actinomycetes</taxon>
        <taxon>Mycobacteriales</taxon>
        <taxon>Mycobacteriaceae</taxon>
        <taxon>Mycolicibacterium</taxon>
    </lineage>
</organism>
<proteinExistence type="inferred from homology"/>
<evidence type="ECO:0000256" key="4">
    <source>
        <dbReference type="ARBA" id="ARBA00022676"/>
    </source>
</evidence>
<dbReference type="NCBIfam" id="TIGR02093">
    <property type="entry name" value="P_ylase"/>
    <property type="match status" value="1"/>
</dbReference>
<reference evidence="10 11" key="1">
    <citation type="journal article" date="2022" name="BMC Genomics">
        <title>Comparative genome analysis of mycobacteria focusing on tRNA and non-coding RNA.</title>
        <authorList>
            <person name="Behra P.R.K."/>
            <person name="Pettersson B.M.F."/>
            <person name="Ramesh M."/>
            <person name="Das S."/>
            <person name="Dasgupta S."/>
            <person name="Kirsebom L.A."/>
        </authorList>
    </citation>
    <scope>NUCLEOTIDE SEQUENCE [LARGE SCALE GENOMIC DNA]</scope>
    <source>
        <strain evidence="10 11">DSM 44078</strain>
    </source>
</reference>
<sequence length="828" mass="92738">MTDIAENLVHNPTASHTRTVDDLRQAVSDHLRYSIGRPAAALRPEHYYQALSLAVRDRMQDNRSASTQTSLDAGAKVTCYLSAEFLMGPQLGNNLLNLEIETEARTALAELGQDLDVVLACEVEPGLGNGGLGRLAACYLDSLATLERPAIGYGIRYEFGIFKQELHDGWQVEKTDNWLVNGNPWEIPKPDVNYLVYWGGFAQHYLDEGGVDRVRWVPGRVLKGVAYDTPIQGYGVHTCNVLTLWSARAVESFALDAFNTGDYYKAVEDEVTSETVTKVLYPNDEPEAGKRLRLLQQYFFVSCSLQHVLHIMDDLADKSVHHLPEQFALQLNDTHPSIGVAELMRLLVDERHLDWDEAWTITVATFGYTNHTLLPEALEKWPLEMFGESLPRHLEIIYEINRRFLDEVMDTFPGDTDRLRRMSLIGEDGGKTVRMAHLATVGSHAINGVAALHSDLLKSSTLKDFYEMWPERFSNKTNGVTPRRFLALSNPGLRGLLDRTIGEGWLTDLDRLRGLEAFVDDAEFRRQWRDVKVANKARLAEFVLSSTGIELNPNSLFDIQVKRIHEYKRQHLSVLHIIALYHRLKSNPGLVIPPRSFIFGGKAAPGYFMAKRIIKLINAVGETVNADSEVNQFLKVAFVPNFSVQNAALIYPAANLSEQISTAGKEASGTGNMKFMLNGALTIGTLDGANVEMREEAGAENFFLFGLTESEVEQVKRDGYRPAEYIERDAELGAVLELIAGGTFSHGDPEVFRPLVDNLRYDDPFLVLADYRSYVECQGQVSDRWLDQEAWTRMSILNTARSGKFSSDRAIAEYCEGIWGVGPVSVRG</sequence>
<keyword evidence="4 9" id="KW-0328">Glycosyltransferase</keyword>
<evidence type="ECO:0000313" key="11">
    <source>
        <dbReference type="Proteomes" id="UP001526201"/>
    </source>
</evidence>
<keyword evidence="7 9" id="KW-0119">Carbohydrate metabolism</keyword>
<evidence type="ECO:0000256" key="2">
    <source>
        <dbReference type="ARBA" id="ARBA00001933"/>
    </source>
</evidence>
<dbReference type="PANTHER" id="PTHR11468:SF3">
    <property type="entry name" value="GLYCOGEN PHOSPHORYLASE, LIVER FORM"/>
    <property type="match status" value="1"/>
</dbReference>
<evidence type="ECO:0000256" key="3">
    <source>
        <dbReference type="ARBA" id="ARBA00006047"/>
    </source>
</evidence>
<dbReference type="PROSITE" id="PS00102">
    <property type="entry name" value="PHOSPHORYLASE"/>
    <property type="match status" value="1"/>
</dbReference>
<comment type="function">
    <text evidence="9">Allosteric enzyme that catalyzes the rate-limiting step in glycogen catabolism, the phosphorolytic cleavage of glycogen to produce glucose-1-phosphate, and plays a central role in maintaining cellular and organismal glucose homeostasis.</text>
</comment>
<evidence type="ECO:0000256" key="6">
    <source>
        <dbReference type="ARBA" id="ARBA00022898"/>
    </source>
</evidence>